<dbReference type="AlphaFoldDB" id="A0A0R1ZNK7"/>
<keyword evidence="3" id="KW-1185">Reference proteome</keyword>
<gene>
    <name evidence="2" type="ORF">FC64_GL000098</name>
</gene>
<reference evidence="2 3" key="1">
    <citation type="journal article" date="2015" name="Genome Announc.">
        <title>Expanding the biotechnology potential of lactobacilli through comparative genomics of 213 strains and associated genera.</title>
        <authorList>
            <person name="Sun Z."/>
            <person name="Harris H.M."/>
            <person name="McCann A."/>
            <person name="Guo C."/>
            <person name="Argimon S."/>
            <person name="Zhang W."/>
            <person name="Yang X."/>
            <person name="Jeffery I.B."/>
            <person name="Cooney J.C."/>
            <person name="Kagawa T.F."/>
            <person name="Liu W."/>
            <person name="Song Y."/>
            <person name="Salvetti E."/>
            <person name="Wrobel A."/>
            <person name="Rasinkangas P."/>
            <person name="Parkhill J."/>
            <person name="Rea M.C."/>
            <person name="O'Sullivan O."/>
            <person name="Ritari J."/>
            <person name="Douillard F.P."/>
            <person name="Paul Ross R."/>
            <person name="Yang R."/>
            <person name="Briner A.E."/>
            <person name="Felis G.E."/>
            <person name="de Vos W.M."/>
            <person name="Barrangou R."/>
            <person name="Klaenhammer T.R."/>
            <person name="Caufield P.W."/>
            <person name="Cui Y."/>
            <person name="Zhang H."/>
            <person name="O'Toole P.W."/>
        </authorList>
    </citation>
    <scope>NUCLEOTIDE SEQUENCE [LARGE SCALE GENOMIC DNA]</scope>
    <source>
        <strain evidence="2 3">DSM 20653</strain>
    </source>
</reference>
<dbReference type="Proteomes" id="UP000051291">
    <property type="component" value="Unassembled WGS sequence"/>
</dbReference>
<name>A0A0R1ZNK7_9LACO</name>
<protein>
    <recommendedName>
        <fullName evidence="4">DUF536 domain-containing protein</fullName>
    </recommendedName>
</protein>
<keyword evidence="1" id="KW-0175">Coiled coil</keyword>
<feature type="coiled-coil region" evidence="1">
    <location>
        <begin position="76"/>
        <end position="106"/>
    </location>
</feature>
<evidence type="ECO:0000313" key="3">
    <source>
        <dbReference type="Proteomes" id="UP000051291"/>
    </source>
</evidence>
<sequence>MSEQKEYTIKQIADELGVSKAAIQQKMTNDFRKKFTSRKKISNRLTIVINHEGYLQLKQNSKGKKDKQDKISDDVIEVLKKQLEEKDKQIEKLQVLLNQSQQLQLQQNEKIKLLETKSKNHWWQRLFK</sequence>
<dbReference type="RefSeq" id="WP_057906273.1">
    <property type="nucleotide sequence ID" value="NZ_AYYZ01000009.1"/>
</dbReference>
<dbReference type="EMBL" id="AYYZ01000009">
    <property type="protein sequence ID" value="KRM53046.1"/>
    <property type="molecule type" value="Genomic_DNA"/>
</dbReference>
<evidence type="ECO:0000256" key="1">
    <source>
        <dbReference type="SAM" id="Coils"/>
    </source>
</evidence>
<accession>A0A0R1ZNK7</accession>
<comment type="caution">
    <text evidence="2">The sequence shown here is derived from an EMBL/GenBank/DDBJ whole genome shotgun (WGS) entry which is preliminary data.</text>
</comment>
<dbReference type="STRING" id="1423820.FC64_GL000098"/>
<evidence type="ECO:0008006" key="4">
    <source>
        <dbReference type="Google" id="ProtNLM"/>
    </source>
</evidence>
<proteinExistence type="predicted"/>
<organism evidence="2 3">
    <name type="scientific">Ligilactobacillus araffinosus DSM 20653</name>
    <dbReference type="NCBI Taxonomy" id="1423820"/>
    <lineage>
        <taxon>Bacteria</taxon>
        <taxon>Bacillati</taxon>
        <taxon>Bacillota</taxon>
        <taxon>Bacilli</taxon>
        <taxon>Lactobacillales</taxon>
        <taxon>Lactobacillaceae</taxon>
        <taxon>Ligilactobacillus</taxon>
    </lineage>
</organism>
<evidence type="ECO:0000313" key="2">
    <source>
        <dbReference type="EMBL" id="KRM53046.1"/>
    </source>
</evidence>
<dbReference type="PATRIC" id="fig|1423820.4.peg.101"/>